<feature type="domain" description="TonB-dependent receptor-like beta-barrel" evidence="13">
    <location>
        <begin position="293"/>
        <end position="787"/>
    </location>
</feature>
<keyword evidence="9 10" id="KW-0998">Cell outer membrane</keyword>
<evidence type="ECO:0000259" key="13">
    <source>
        <dbReference type="Pfam" id="PF00593"/>
    </source>
</evidence>
<keyword evidence="2 10" id="KW-0813">Transport</keyword>
<keyword evidence="8 15" id="KW-0675">Receptor</keyword>
<dbReference type="Proteomes" id="UP001595906">
    <property type="component" value="Unassembled WGS sequence"/>
</dbReference>
<evidence type="ECO:0000259" key="14">
    <source>
        <dbReference type="Pfam" id="PF07715"/>
    </source>
</evidence>
<dbReference type="InterPro" id="IPR000531">
    <property type="entry name" value="Beta-barrel_TonB"/>
</dbReference>
<keyword evidence="7 10" id="KW-0472">Membrane</keyword>
<evidence type="ECO:0000256" key="11">
    <source>
        <dbReference type="RuleBase" id="RU003357"/>
    </source>
</evidence>
<dbReference type="Pfam" id="PF07715">
    <property type="entry name" value="Plug"/>
    <property type="match status" value="1"/>
</dbReference>
<dbReference type="SUPFAM" id="SSF56935">
    <property type="entry name" value="Porins"/>
    <property type="match status" value="1"/>
</dbReference>
<organism evidence="15 16">
    <name type="scientific">Parasediminibacterium paludis</name>
    <dbReference type="NCBI Taxonomy" id="908966"/>
    <lineage>
        <taxon>Bacteria</taxon>
        <taxon>Pseudomonadati</taxon>
        <taxon>Bacteroidota</taxon>
        <taxon>Chitinophagia</taxon>
        <taxon>Chitinophagales</taxon>
        <taxon>Chitinophagaceae</taxon>
        <taxon>Parasediminibacterium</taxon>
    </lineage>
</organism>
<comment type="subcellular location">
    <subcellularLocation>
        <location evidence="1 10">Cell outer membrane</location>
        <topology evidence="1 10">Multi-pass membrane protein</topology>
    </subcellularLocation>
</comment>
<evidence type="ECO:0000256" key="7">
    <source>
        <dbReference type="ARBA" id="ARBA00023136"/>
    </source>
</evidence>
<accession>A0ABV8PYQ6</accession>
<dbReference type="InterPro" id="IPR012910">
    <property type="entry name" value="Plug_dom"/>
</dbReference>
<evidence type="ECO:0000256" key="10">
    <source>
        <dbReference type="PROSITE-ProRule" id="PRU01360"/>
    </source>
</evidence>
<evidence type="ECO:0000256" key="2">
    <source>
        <dbReference type="ARBA" id="ARBA00022448"/>
    </source>
</evidence>
<keyword evidence="6 11" id="KW-0798">TonB box</keyword>
<dbReference type="SUPFAM" id="SSF49464">
    <property type="entry name" value="Carboxypeptidase regulatory domain-like"/>
    <property type="match status" value="1"/>
</dbReference>
<dbReference type="InterPro" id="IPR036942">
    <property type="entry name" value="Beta-barrel_TonB_sf"/>
</dbReference>
<gene>
    <name evidence="15" type="ORF">ACFOW1_08035</name>
</gene>
<dbReference type="Pfam" id="PF13715">
    <property type="entry name" value="CarbopepD_reg_2"/>
    <property type="match status" value="1"/>
</dbReference>
<keyword evidence="3 10" id="KW-1134">Transmembrane beta strand</keyword>
<comment type="similarity">
    <text evidence="10 11">Belongs to the TonB-dependent receptor family.</text>
</comment>
<feature type="chain" id="PRO_5045534648" evidence="12">
    <location>
        <begin position="22"/>
        <end position="832"/>
    </location>
</feature>
<dbReference type="PANTHER" id="PTHR30069">
    <property type="entry name" value="TONB-DEPENDENT OUTER MEMBRANE RECEPTOR"/>
    <property type="match status" value="1"/>
</dbReference>
<dbReference type="RefSeq" id="WP_379013444.1">
    <property type="nucleotide sequence ID" value="NZ_JBHSDC010000012.1"/>
</dbReference>
<dbReference type="PANTHER" id="PTHR30069:SF29">
    <property type="entry name" value="HEMOGLOBIN AND HEMOGLOBIN-HAPTOGLOBIN-BINDING PROTEIN 1-RELATED"/>
    <property type="match status" value="1"/>
</dbReference>
<dbReference type="InterPro" id="IPR008969">
    <property type="entry name" value="CarboxyPept-like_regulatory"/>
</dbReference>
<evidence type="ECO:0000256" key="12">
    <source>
        <dbReference type="SAM" id="SignalP"/>
    </source>
</evidence>
<dbReference type="Gene3D" id="2.60.40.1120">
    <property type="entry name" value="Carboxypeptidase-like, regulatory domain"/>
    <property type="match status" value="1"/>
</dbReference>
<evidence type="ECO:0000256" key="1">
    <source>
        <dbReference type="ARBA" id="ARBA00004571"/>
    </source>
</evidence>
<evidence type="ECO:0000256" key="4">
    <source>
        <dbReference type="ARBA" id="ARBA00022692"/>
    </source>
</evidence>
<dbReference type="EMBL" id="JBHSDC010000012">
    <property type="protein sequence ID" value="MFC4231836.1"/>
    <property type="molecule type" value="Genomic_DNA"/>
</dbReference>
<sequence>MKKLIYPLIVVLNAVPSLILAQNVPLVSKKQNTNANVAALYGKITDVKGKLLEGVTVYIVDLKLGTTTNSMGKYQFYNLPSGNYLVEVKSIGYKSVSQNIVLSNQSTHDFQLIESFTEVGDVVVTGVSKATLIKRDPVPIVTVSHDYLTTNLYTNAIDAIAKIPGVRAVTTGPNVSKPFIRGLGYNRILSLYDGVRQEGQQWGDEHGIEVDQYGVDKIEIIKGPASLSYGSDALAGVVNLIPKQPAPEGKTIGDVVLDYQTNNKFIGGSAMLGSTQNGFEWMGRISHKQATNYQNKYDGRVFGTAFNETDASASIGLHRKWGYSHMNFILFDDLQEIPDGSRDSASYRFTRQITEIDTARQIVSDADLKSYKIEKIHQHVQHYRVYWNNNIVVGNGNHLSVNFGYQHSIRREYSHPILFTIPGLYLQLTSFTYDLKYSFREFNNWNITTGINGMYQQNTSSNGTDFIIPNYHQFDIGPFITAKKSYGKLDIAAGARFDIRSFKNDAMYTTANPVTGFDMPVYGQDTVGATNVFANYSKTFSGFSGSLGFTYNFSEKFSMKANIGRGFRAPNISEISANGVHPGTNFYQIGNADFKPEFNLQEDIGFVYSSKYITAEASLFTNYINNYIYNQKLLSYTGADSVTSVNAPQTFKFQSSRANLYGGEISLDVHPIKVLHFENSLSIVYGDNKGIKGAKAVADSEKYLPFIPPVHGMSELRFDFNAKNAHFIKGFVKVQAEYYATQNRVYTAYNTETVTPGYTLFNAGFGGTFTNKLNKPVFSVYIMGNNLFDVAYQDHLSRLKYFTSYPNPTTGVNGIYNMGRNISLKINFPLSF</sequence>
<name>A0ABV8PYQ6_9BACT</name>
<evidence type="ECO:0000256" key="5">
    <source>
        <dbReference type="ARBA" id="ARBA00022729"/>
    </source>
</evidence>
<feature type="signal peptide" evidence="12">
    <location>
        <begin position="1"/>
        <end position="21"/>
    </location>
</feature>
<evidence type="ECO:0000313" key="16">
    <source>
        <dbReference type="Proteomes" id="UP001595906"/>
    </source>
</evidence>
<evidence type="ECO:0000256" key="8">
    <source>
        <dbReference type="ARBA" id="ARBA00023170"/>
    </source>
</evidence>
<reference evidence="16" key="1">
    <citation type="journal article" date="2019" name="Int. J. Syst. Evol. Microbiol.">
        <title>The Global Catalogue of Microorganisms (GCM) 10K type strain sequencing project: providing services to taxonomists for standard genome sequencing and annotation.</title>
        <authorList>
            <consortium name="The Broad Institute Genomics Platform"/>
            <consortium name="The Broad Institute Genome Sequencing Center for Infectious Disease"/>
            <person name="Wu L."/>
            <person name="Ma J."/>
        </authorList>
    </citation>
    <scope>NUCLEOTIDE SEQUENCE [LARGE SCALE GENOMIC DNA]</scope>
    <source>
        <strain evidence="16">CECT 8010</strain>
    </source>
</reference>
<comment type="caution">
    <text evidence="15">The sequence shown here is derived from an EMBL/GenBank/DDBJ whole genome shotgun (WGS) entry which is preliminary data.</text>
</comment>
<dbReference type="Gene3D" id="2.170.130.10">
    <property type="entry name" value="TonB-dependent receptor, plug domain"/>
    <property type="match status" value="1"/>
</dbReference>
<feature type="domain" description="TonB-dependent receptor plug" evidence="14">
    <location>
        <begin position="137"/>
        <end position="237"/>
    </location>
</feature>
<keyword evidence="5 12" id="KW-0732">Signal</keyword>
<dbReference type="Gene3D" id="2.40.170.20">
    <property type="entry name" value="TonB-dependent receptor, beta-barrel domain"/>
    <property type="match status" value="1"/>
</dbReference>
<dbReference type="InterPro" id="IPR037066">
    <property type="entry name" value="Plug_dom_sf"/>
</dbReference>
<dbReference type="PROSITE" id="PS52016">
    <property type="entry name" value="TONB_DEPENDENT_REC_3"/>
    <property type="match status" value="1"/>
</dbReference>
<evidence type="ECO:0000256" key="6">
    <source>
        <dbReference type="ARBA" id="ARBA00023077"/>
    </source>
</evidence>
<evidence type="ECO:0000256" key="9">
    <source>
        <dbReference type="ARBA" id="ARBA00023237"/>
    </source>
</evidence>
<proteinExistence type="inferred from homology"/>
<dbReference type="Pfam" id="PF00593">
    <property type="entry name" value="TonB_dep_Rec_b-barrel"/>
    <property type="match status" value="1"/>
</dbReference>
<evidence type="ECO:0000256" key="3">
    <source>
        <dbReference type="ARBA" id="ARBA00022452"/>
    </source>
</evidence>
<keyword evidence="4 10" id="KW-0812">Transmembrane</keyword>
<protein>
    <submittedName>
        <fullName evidence="15">TonB-dependent receptor</fullName>
    </submittedName>
</protein>
<dbReference type="InterPro" id="IPR039426">
    <property type="entry name" value="TonB-dep_rcpt-like"/>
</dbReference>
<evidence type="ECO:0000313" key="15">
    <source>
        <dbReference type="EMBL" id="MFC4231836.1"/>
    </source>
</evidence>
<keyword evidence="16" id="KW-1185">Reference proteome</keyword>